<dbReference type="SMART" id="SM00580">
    <property type="entry name" value="PUG"/>
    <property type="match status" value="1"/>
</dbReference>
<dbReference type="SUPFAM" id="SSF54236">
    <property type="entry name" value="Ubiquitin-like"/>
    <property type="match status" value="1"/>
</dbReference>
<dbReference type="PANTHER" id="PTHR47796">
    <property type="entry name" value="ZINC METALLOPROTEINASE-LIKE PROTEIN"/>
    <property type="match status" value="1"/>
</dbReference>
<feature type="compositionally biased region" description="Basic and acidic residues" evidence="1">
    <location>
        <begin position="481"/>
        <end position="498"/>
    </location>
</feature>
<dbReference type="InterPro" id="IPR036339">
    <property type="entry name" value="PUB-like_dom_sf"/>
</dbReference>
<evidence type="ECO:0000259" key="2">
    <source>
        <dbReference type="PROSITE" id="PS51397"/>
    </source>
</evidence>
<dbReference type="EMBL" id="CM018047">
    <property type="protein sequence ID" value="KAA8524771.1"/>
    <property type="molecule type" value="Genomic_DNA"/>
</dbReference>
<feature type="region of interest" description="Disordered" evidence="1">
    <location>
        <begin position="403"/>
        <end position="440"/>
    </location>
</feature>
<dbReference type="Gene3D" id="3.10.20.90">
    <property type="entry name" value="Phosphatidylinositol 3-kinase Catalytic Subunit, Chain A, domain 1"/>
    <property type="match status" value="1"/>
</dbReference>
<feature type="region of interest" description="Disordered" evidence="1">
    <location>
        <begin position="328"/>
        <end position="389"/>
    </location>
</feature>
<reference evidence="3 4" key="1">
    <citation type="submission" date="2019-09" db="EMBL/GenBank/DDBJ databases">
        <title>A chromosome-level genome assembly of the Chinese tupelo Nyssa sinensis.</title>
        <authorList>
            <person name="Yang X."/>
            <person name="Kang M."/>
            <person name="Yang Y."/>
            <person name="Xiong H."/>
            <person name="Wang M."/>
            <person name="Zhang Z."/>
            <person name="Wang Z."/>
            <person name="Wu H."/>
            <person name="Ma T."/>
            <person name="Liu J."/>
            <person name="Xi Z."/>
        </authorList>
    </citation>
    <scope>NUCLEOTIDE SEQUENCE [LARGE SCALE GENOMIC DNA]</scope>
    <source>
        <strain evidence="3">J267</strain>
        <tissue evidence="3">Leaf</tissue>
    </source>
</reference>
<dbReference type="AlphaFoldDB" id="A0A5J5A5Q3"/>
<dbReference type="InterPro" id="IPR013536">
    <property type="entry name" value="WLM_dom"/>
</dbReference>
<feature type="compositionally biased region" description="Acidic residues" evidence="1">
    <location>
        <begin position="380"/>
        <end position="389"/>
    </location>
</feature>
<evidence type="ECO:0000256" key="1">
    <source>
        <dbReference type="SAM" id="MobiDB-lite"/>
    </source>
</evidence>
<evidence type="ECO:0000313" key="4">
    <source>
        <dbReference type="Proteomes" id="UP000325577"/>
    </source>
</evidence>
<accession>A0A5J5A5Q3</accession>
<protein>
    <recommendedName>
        <fullName evidence="2">WLM domain-containing protein</fullName>
    </recommendedName>
</protein>
<name>A0A5J5A5Q3_9ASTE</name>
<dbReference type="Proteomes" id="UP000325577">
    <property type="component" value="Linkage Group LG4"/>
</dbReference>
<dbReference type="CDD" id="cd10463">
    <property type="entry name" value="PUB_WLM"/>
    <property type="match status" value="1"/>
</dbReference>
<dbReference type="InterPro" id="IPR018997">
    <property type="entry name" value="PUB_domain"/>
</dbReference>
<feature type="compositionally biased region" description="Polar residues" evidence="1">
    <location>
        <begin position="503"/>
        <end position="512"/>
    </location>
</feature>
<proteinExistence type="predicted"/>
<dbReference type="Gene3D" id="1.20.58.2190">
    <property type="match status" value="1"/>
</dbReference>
<sequence>MQRQEGMHNISVTWRGRKFFLEINSSATLKEIGQELQKLTDVKPDTMRLIVPSSNRSSKLLSPFSKEHSALSLQEVSFLEGRSIRMMGVPEAEVDEVLQNAKTDLRIAGFEEEEKRLIQRMVDRPHTSLKLPQGTYIFCDFRTLHIPGIELNPPASEALKRMHMLAADPGIVAIMNKHRWRVGIMTEMAPVGYVGVSPKCILGFNKNHGEEISLRLRTDDLKGFRKYESIKKTLLHELAHMVYSEHDANFYDLDKQLNQEAANLDWTRSRSHTLTGVRHSERYEEEFYVNNSSNLSQKLGGKTADQLANARASSVSAAYRRLANTSMNISTTTKVHEEPDPDDSEFDTHEQPDHMDATGKLNDEPDPDDAYGSQNKFEPDPDDTEGGDAMESERYSEYIETRISSEPDPDDIEMTQSLPPLTSGRKSARTKTCEEPDPDDLEVSLKYGILVPDPNYSREMQKVDNRIQPKKILDEPDPDDCEAKQKKLGPENIARPDQDVILVSNTIENQSKGYEEPDPDDSQANGVPQGEPDPDDNLVPGQGISRIQIDEPDPDDQELQRIQDPVTVVCSRLQKAIQMLQSEVNPSEAATVLQTLFKIIRNVIENPDEMKFKRLRKANPIIQRNVANYKAAMEILSLIGFSEDTVLDEIGKAETYLVLKRNDPGLLWLAKSSLETCIAY</sequence>
<feature type="region of interest" description="Disordered" evidence="1">
    <location>
        <begin position="455"/>
        <end position="558"/>
    </location>
</feature>
<dbReference type="InterPro" id="IPR029071">
    <property type="entry name" value="Ubiquitin-like_domsf"/>
</dbReference>
<dbReference type="OrthoDB" id="49605at2759"/>
<organism evidence="3 4">
    <name type="scientific">Nyssa sinensis</name>
    <dbReference type="NCBI Taxonomy" id="561372"/>
    <lineage>
        <taxon>Eukaryota</taxon>
        <taxon>Viridiplantae</taxon>
        <taxon>Streptophyta</taxon>
        <taxon>Embryophyta</taxon>
        <taxon>Tracheophyta</taxon>
        <taxon>Spermatophyta</taxon>
        <taxon>Magnoliopsida</taxon>
        <taxon>eudicotyledons</taxon>
        <taxon>Gunneridae</taxon>
        <taxon>Pentapetalae</taxon>
        <taxon>asterids</taxon>
        <taxon>Cornales</taxon>
        <taxon>Nyssaceae</taxon>
        <taxon>Nyssa</taxon>
    </lineage>
</organism>
<dbReference type="PROSITE" id="PS51397">
    <property type="entry name" value="WLM"/>
    <property type="match status" value="1"/>
</dbReference>
<gene>
    <name evidence="3" type="ORF">F0562_011194</name>
</gene>
<dbReference type="Pfam" id="PF08325">
    <property type="entry name" value="WLM"/>
    <property type="match status" value="1"/>
</dbReference>
<dbReference type="Pfam" id="PF09409">
    <property type="entry name" value="PUB"/>
    <property type="match status" value="1"/>
</dbReference>
<feature type="compositionally biased region" description="Basic and acidic residues" evidence="1">
    <location>
        <begin position="346"/>
        <end position="363"/>
    </location>
</feature>
<feature type="compositionally biased region" description="Basic and acidic residues" evidence="1">
    <location>
        <begin position="459"/>
        <end position="474"/>
    </location>
</feature>
<keyword evidence="4" id="KW-1185">Reference proteome</keyword>
<dbReference type="PANTHER" id="PTHR47796:SF1">
    <property type="entry name" value="OS08G0500800 PROTEIN"/>
    <property type="match status" value="1"/>
</dbReference>
<feature type="domain" description="WLM" evidence="2">
    <location>
        <begin position="134"/>
        <end position="323"/>
    </location>
</feature>
<evidence type="ECO:0000313" key="3">
    <source>
        <dbReference type="EMBL" id="KAA8524771.1"/>
    </source>
</evidence>
<dbReference type="SUPFAM" id="SSF143503">
    <property type="entry name" value="PUG domain-like"/>
    <property type="match status" value="1"/>
</dbReference>